<name>A0ABN1QWY4_9ACTN</name>
<dbReference type="EMBL" id="BAAAHK010000011">
    <property type="protein sequence ID" value="GAA0948593.1"/>
    <property type="molecule type" value="Genomic_DNA"/>
</dbReference>
<comment type="caution">
    <text evidence="1">The sequence shown here is derived from an EMBL/GenBank/DDBJ whole genome shotgun (WGS) entry which is preliminary data.</text>
</comment>
<dbReference type="RefSeq" id="WP_343973747.1">
    <property type="nucleotide sequence ID" value="NZ_BAAAHK010000011.1"/>
</dbReference>
<evidence type="ECO:0000313" key="1">
    <source>
        <dbReference type="EMBL" id="GAA0948593.1"/>
    </source>
</evidence>
<reference evidence="1 2" key="1">
    <citation type="journal article" date="2019" name="Int. J. Syst. Evol. Microbiol.">
        <title>The Global Catalogue of Microorganisms (GCM) 10K type strain sequencing project: providing services to taxonomists for standard genome sequencing and annotation.</title>
        <authorList>
            <consortium name="The Broad Institute Genomics Platform"/>
            <consortium name="The Broad Institute Genome Sequencing Center for Infectious Disease"/>
            <person name="Wu L."/>
            <person name="Ma J."/>
        </authorList>
    </citation>
    <scope>NUCLEOTIDE SEQUENCE [LARGE SCALE GENOMIC DNA]</scope>
    <source>
        <strain evidence="1 2">JCM 10977</strain>
    </source>
</reference>
<accession>A0ABN1QWY4</accession>
<protein>
    <submittedName>
        <fullName evidence="1">Uncharacterized protein</fullName>
    </submittedName>
</protein>
<keyword evidence="2" id="KW-1185">Reference proteome</keyword>
<gene>
    <name evidence="1" type="ORF">GCM10009554_46350</name>
</gene>
<organism evidence="1 2">
    <name type="scientific">Kribbella koreensis</name>
    <dbReference type="NCBI Taxonomy" id="57909"/>
    <lineage>
        <taxon>Bacteria</taxon>
        <taxon>Bacillati</taxon>
        <taxon>Actinomycetota</taxon>
        <taxon>Actinomycetes</taxon>
        <taxon>Propionibacteriales</taxon>
        <taxon>Kribbellaceae</taxon>
        <taxon>Kribbella</taxon>
    </lineage>
</organism>
<sequence>MLGRFTVRPSDAGDGTYGVWDGAVNGWRVANLDKAAAEQMRTDLDLQFNAHGPRPEEQIRSVDPPQPVEHLTAWEPGELDAWIREGGQWLGRVRDRDGHLAWIPQSDLRPAGQETP</sequence>
<proteinExistence type="predicted"/>
<dbReference type="Proteomes" id="UP001500542">
    <property type="component" value="Unassembled WGS sequence"/>
</dbReference>
<evidence type="ECO:0000313" key="2">
    <source>
        <dbReference type="Proteomes" id="UP001500542"/>
    </source>
</evidence>